<dbReference type="Proteomes" id="UP001209878">
    <property type="component" value="Unassembled WGS sequence"/>
</dbReference>
<proteinExistence type="predicted"/>
<dbReference type="AlphaFoldDB" id="A0AAD9L4R5"/>
<reference evidence="1" key="1">
    <citation type="journal article" date="2023" name="Mol. Biol. Evol.">
        <title>Third-Generation Sequencing Reveals the Adaptive Role of the Epigenome in Three Deep-Sea Polychaetes.</title>
        <authorList>
            <person name="Perez M."/>
            <person name="Aroh O."/>
            <person name="Sun Y."/>
            <person name="Lan Y."/>
            <person name="Juniper S.K."/>
            <person name="Young C.R."/>
            <person name="Angers B."/>
            <person name="Qian P.Y."/>
        </authorList>
    </citation>
    <scope>NUCLEOTIDE SEQUENCE</scope>
    <source>
        <strain evidence="1">R07B-5</strain>
    </source>
</reference>
<gene>
    <name evidence="1" type="ORF">NP493_334g03000</name>
</gene>
<dbReference type="EMBL" id="JAODUO010000334">
    <property type="protein sequence ID" value="KAK2182837.1"/>
    <property type="molecule type" value="Genomic_DNA"/>
</dbReference>
<accession>A0AAD9L4R5</accession>
<name>A0AAD9L4R5_RIDPI</name>
<protein>
    <submittedName>
        <fullName evidence="1">Uncharacterized protein</fullName>
    </submittedName>
</protein>
<evidence type="ECO:0000313" key="2">
    <source>
        <dbReference type="Proteomes" id="UP001209878"/>
    </source>
</evidence>
<evidence type="ECO:0000313" key="1">
    <source>
        <dbReference type="EMBL" id="KAK2182837.1"/>
    </source>
</evidence>
<sequence>MVLWTRRACHSRRRHRPADDRPILAERHRTNGAEMATHGSSCRWTWTSHSLNRTLRHNRVPVVRNTVLSERMRSPTTDTVVRIADV</sequence>
<keyword evidence="2" id="KW-1185">Reference proteome</keyword>
<organism evidence="1 2">
    <name type="scientific">Ridgeia piscesae</name>
    <name type="common">Tubeworm</name>
    <dbReference type="NCBI Taxonomy" id="27915"/>
    <lineage>
        <taxon>Eukaryota</taxon>
        <taxon>Metazoa</taxon>
        <taxon>Spiralia</taxon>
        <taxon>Lophotrochozoa</taxon>
        <taxon>Annelida</taxon>
        <taxon>Polychaeta</taxon>
        <taxon>Sedentaria</taxon>
        <taxon>Canalipalpata</taxon>
        <taxon>Sabellida</taxon>
        <taxon>Siboglinidae</taxon>
        <taxon>Ridgeia</taxon>
    </lineage>
</organism>
<comment type="caution">
    <text evidence="1">The sequence shown here is derived from an EMBL/GenBank/DDBJ whole genome shotgun (WGS) entry which is preliminary data.</text>
</comment>